<dbReference type="EMBL" id="JACTNG010000002">
    <property type="protein sequence ID" value="MBO1078134.1"/>
    <property type="molecule type" value="Genomic_DNA"/>
</dbReference>
<dbReference type="InterPro" id="IPR009936">
    <property type="entry name" value="DUF1468"/>
</dbReference>
<keyword evidence="1" id="KW-0472">Membrane</keyword>
<gene>
    <name evidence="3" type="ORF">IAI61_03755</name>
</gene>
<reference evidence="3 4" key="1">
    <citation type="submission" date="2020-09" db="EMBL/GenBank/DDBJ databases">
        <title>Roseomonas.</title>
        <authorList>
            <person name="Zhu W."/>
        </authorList>
    </citation>
    <scope>NUCLEOTIDE SEQUENCE [LARGE SCALE GENOMIC DNA]</scope>
    <source>
        <strain evidence="3 4">573</strain>
    </source>
</reference>
<keyword evidence="4" id="KW-1185">Reference proteome</keyword>
<organism evidence="3 4">
    <name type="scientific">Roseomonas haemaphysalidis</name>
    <dbReference type="NCBI Taxonomy" id="2768162"/>
    <lineage>
        <taxon>Bacteria</taxon>
        <taxon>Pseudomonadati</taxon>
        <taxon>Pseudomonadota</taxon>
        <taxon>Alphaproteobacteria</taxon>
        <taxon>Acetobacterales</taxon>
        <taxon>Roseomonadaceae</taxon>
        <taxon>Roseomonas</taxon>
    </lineage>
</organism>
<feature type="transmembrane region" description="Helical" evidence="1">
    <location>
        <begin position="44"/>
        <end position="66"/>
    </location>
</feature>
<evidence type="ECO:0000313" key="4">
    <source>
        <dbReference type="Proteomes" id="UP001518989"/>
    </source>
</evidence>
<feature type="transmembrane region" description="Helical" evidence="1">
    <location>
        <begin position="86"/>
        <end position="119"/>
    </location>
</feature>
<name>A0ABS3KKY4_9PROT</name>
<feature type="domain" description="DUF1468" evidence="2">
    <location>
        <begin position="15"/>
        <end position="155"/>
    </location>
</feature>
<sequence>MNLLTSSRSKDYCGGVILILMGASAALTAQNYRIGSLNRMGPGYFPAALGILLALTGLTLIGVGMARRARQAAADAGPAETHPPEWRGWLCICLGVVAFAIIGNLLGLVPATFACVFIAAMGDHDNRPRDALLLAIGVTLAGVAVFWWGLGIQFPLFSKDFM</sequence>
<protein>
    <submittedName>
        <fullName evidence="3">Tripartite tricarboxylate transporter TctB family protein</fullName>
    </submittedName>
</protein>
<evidence type="ECO:0000259" key="2">
    <source>
        <dbReference type="Pfam" id="PF07331"/>
    </source>
</evidence>
<keyword evidence="1" id="KW-1133">Transmembrane helix</keyword>
<feature type="transmembrane region" description="Helical" evidence="1">
    <location>
        <begin position="12"/>
        <end position="32"/>
    </location>
</feature>
<dbReference type="Pfam" id="PF07331">
    <property type="entry name" value="TctB"/>
    <property type="match status" value="1"/>
</dbReference>
<proteinExistence type="predicted"/>
<feature type="transmembrane region" description="Helical" evidence="1">
    <location>
        <begin position="131"/>
        <end position="150"/>
    </location>
</feature>
<dbReference type="Proteomes" id="UP001518989">
    <property type="component" value="Unassembled WGS sequence"/>
</dbReference>
<comment type="caution">
    <text evidence="3">The sequence shown here is derived from an EMBL/GenBank/DDBJ whole genome shotgun (WGS) entry which is preliminary data.</text>
</comment>
<evidence type="ECO:0000313" key="3">
    <source>
        <dbReference type="EMBL" id="MBO1078134.1"/>
    </source>
</evidence>
<evidence type="ECO:0000256" key="1">
    <source>
        <dbReference type="SAM" id="Phobius"/>
    </source>
</evidence>
<keyword evidence="1" id="KW-0812">Transmembrane</keyword>
<accession>A0ABS3KKY4</accession>